<evidence type="ECO:0000313" key="1">
    <source>
        <dbReference type="EMBL" id="MBB4665752.1"/>
    </source>
</evidence>
<protein>
    <submittedName>
        <fullName evidence="1">Uncharacterized protein (TIGR04255 family)</fullName>
    </submittedName>
</protein>
<comment type="caution">
    <text evidence="1">The sequence shown here is derived from an EMBL/GenBank/DDBJ whole genome shotgun (WGS) entry which is preliminary data.</text>
</comment>
<reference evidence="1 2" key="1">
    <citation type="submission" date="2020-08" db="EMBL/GenBank/DDBJ databases">
        <title>Sequencing the genomes of 1000 actinobacteria strains.</title>
        <authorList>
            <person name="Klenk H.-P."/>
        </authorList>
    </citation>
    <scope>NUCLEOTIDE SEQUENCE [LARGE SCALE GENOMIC DNA]</scope>
    <source>
        <strain evidence="1 2">DSM 24947</strain>
    </source>
</reference>
<name>A0A7W7FH82_9MICO</name>
<organism evidence="1 2">
    <name type="scientific">Microbacterium marinum</name>
    <dbReference type="NCBI Taxonomy" id="421115"/>
    <lineage>
        <taxon>Bacteria</taxon>
        <taxon>Bacillati</taxon>
        <taxon>Actinomycetota</taxon>
        <taxon>Actinomycetes</taxon>
        <taxon>Micrococcales</taxon>
        <taxon>Microbacteriaceae</taxon>
        <taxon>Microbacterium</taxon>
    </lineage>
</organism>
<proteinExistence type="predicted"/>
<dbReference type="EMBL" id="JACHMD010000001">
    <property type="protein sequence ID" value="MBB4665752.1"/>
    <property type="molecule type" value="Genomic_DNA"/>
</dbReference>
<gene>
    <name evidence="1" type="ORF">BKA24_000461</name>
</gene>
<dbReference type="InterPro" id="IPR026349">
    <property type="entry name" value="CHP04255"/>
</dbReference>
<dbReference type="RefSeq" id="WP_184214682.1">
    <property type="nucleotide sequence ID" value="NZ_JACHMD010000001.1"/>
</dbReference>
<dbReference type="Proteomes" id="UP000573729">
    <property type="component" value="Unassembled WGS sequence"/>
</dbReference>
<evidence type="ECO:0000313" key="2">
    <source>
        <dbReference type="Proteomes" id="UP000573729"/>
    </source>
</evidence>
<accession>A0A7W7FH82</accession>
<dbReference type="AlphaFoldDB" id="A0A7W7FH82"/>
<sequence>MDYPRREVFPSSPLALVAAEVRFNDSARLRQQTTVDAIAIALEHAFPVQDQFHQAEVQVHLGAGPKVSQTSGRTFKNSSSTAIVTLSAGRLSLETTAYSHFAEFRELMLLCCRAVVGAGVTPALQRVGLRYIDEIRVPDDAVRDARRWDRWIDPRLVGHLTIGPQTAQVQQAEGVVTYRLAEGSGLNVRFASLPRGAVVSPAALVRHAFDANQPLFVLDFDGYREFVGPDATLMSEEVIARTLDAVHAPTGEAFQASITEEARQLFRK</sequence>
<keyword evidence="2" id="KW-1185">Reference proteome</keyword>
<dbReference type="NCBIfam" id="TIGR04255">
    <property type="entry name" value="sporadTIGR04255"/>
    <property type="match status" value="1"/>
</dbReference>